<dbReference type="AlphaFoldDB" id="A0A0Z8FEW9"/>
<keyword evidence="3" id="KW-1133">Transmembrane helix</keyword>
<evidence type="ECO:0000256" key="2">
    <source>
        <dbReference type="ARBA" id="ARBA00022692"/>
    </source>
</evidence>
<evidence type="ECO:0000259" key="5">
    <source>
        <dbReference type="Pfam" id="PF06803"/>
    </source>
</evidence>
<reference evidence="6 7" key="1">
    <citation type="submission" date="2016-02" db="EMBL/GenBank/DDBJ databases">
        <authorList>
            <consortium name="Pathogen Informatics"/>
        </authorList>
    </citation>
    <scope>NUCLEOTIDE SEQUENCE [LARGE SCALE GENOMIC DNA]</scope>
    <source>
        <strain evidence="6 7">LSS52</strain>
    </source>
</reference>
<dbReference type="Pfam" id="PF06803">
    <property type="entry name" value="DUF1232"/>
    <property type="match status" value="1"/>
</dbReference>
<sequence>MPITIPKLPNRLTQTAKNWADKQKEQLAQLDLKEKFDQALENWKSSKTRERAEALLSDQGKLEHFLHSTERKLSRMPFGGDKFAAIPGLISMVRSYIRRDYNKLPKGTILAIIGALIYFFSPIDALPDFILGAGLLDDAFVLNACLKLIKTDVDDFRSWQASQWKAEE</sequence>
<dbReference type="EMBL" id="FIHA01000013">
    <property type="protein sequence ID" value="CYU79265.1"/>
    <property type="molecule type" value="Genomic_DNA"/>
</dbReference>
<dbReference type="RefSeq" id="WP_044777866.1">
    <property type="nucleotide sequence ID" value="NZ_CEDY01000304.1"/>
</dbReference>
<evidence type="ECO:0000313" key="6">
    <source>
        <dbReference type="EMBL" id="CYU79265.1"/>
    </source>
</evidence>
<evidence type="ECO:0000256" key="4">
    <source>
        <dbReference type="ARBA" id="ARBA00023136"/>
    </source>
</evidence>
<dbReference type="GO" id="GO:0012505">
    <property type="term" value="C:endomembrane system"/>
    <property type="evidence" value="ECO:0007669"/>
    <property type="project" value="UniProtKB-SubCell"/>
</dbReference>
<dbReference type="InterPro" id="IPR010652">
    <property type="entry name" value="DUF1232"/>
</dbReference>
<protein>
    <submittedName>
        <fullName evidence="6">Membrane protein</fullName>
    </submittedName>
</protein>
<accession>A0A0Z8FEW9</accession>
<feature type="domain" description="DUF1232" evidence="5">
    <location>
        <begin position="108"/>
        <end position="142"/>
    </location>
</feature>
<keyword evidence="4" id="KW-0472">Membrane</keyword>
<organism evidence="6 7">
    <name type="scientific">Streptococcus suis</name>
    <dbReference type="NCBI Taxonomy" id="1307"/>
    <lineage>
        <taxon>Bacteria</taxon>
        <taxon>Bacillati</taxon>
        <taxon>Bacillota</taxon>
        <taxon>Bacilli</taxon>
        <taxon>Lactobacillales</taxon>
        <taxon>Streptococcaceae</taxon>
        <taxon>Streptococcus</taxon>
    </lineage>
</organism>
<name>A0A0Z8FEW9_STRSU</name>
<evidence type="ECO:0000256" key="1">
    <source>
        <dbReference type="ARBA" id="ARBA00004127"/>
    </source>
</evidence>
<comment type="subcellular location">
    <subcellularLocation>
        <location evidence="1">Endomembrane system</location>
        <topology evidence="1">Multi-pass membrane protein</topology>
    </subcellularLocation>
</comment>
<proteinExistence type="predicted"/>
<gene>
    <name evidence="6" type="ORF">ERS132414_00862</name>
</gene>
<keyword evidence="2" id="KW-0812">Transmembrane</keyword>
<evidence type="ECO:0000256" key="3">
    <source>
        <dbReference type="ARBA" id="ARBA00022989"/>
    </source>
</evidence>
<dbReference type="Proteomes" id="UP000072794">
    <property type="component" value="Unassembled WGS sequence"/>
</dbReference>
<evidence type="ECO:0000313" key="7">
    <source>
        <dbReference type="Proteomes" id="UP000072794"/>
    </source>
</evidence>